<dbReference type="GO" id="GO:0030170">
    <property type="term" value="F:pyridoxal phosphate binding"/>
    <property type="evidence" value="ECO:0007669"/>
    <property type="project" value="InterPro"/>
</dbReference>
<dbReference type="Proteomes" id="UP000612808">
    <property type="component" value="Unassembled WGS sequence"/>
</dbReference>
<dbReference type="Gene3D" id="1.10.10.10">
    <property type="entry name" value="Winged helix-like DNA-binding domain superfamily/Winged helix DNA-binding domain"/>
    <property type="match status" value="1"/>
</dbReference>
<keyword evidence="5" id="KW-0804">Transcription</keyword>
<dbReference type="CDD" id="cd00609">
    <property type="entry name" value="AAT_like"/>
    <property type="match status" value="1"/>
</dbReference>
<comment type="similarity">
    <text evidence="1">In the C-terminal section; belongs to the class-I pyridoxal-phosphate-dependent aminotransferase family.</text>
</comment>
<dbReference type="RefSeq" id="WP_203658712.1">
    <property type="nucleotide sequence ID" value="NZ_BOMB01000019.1"/>
</dbReference>
<dbReference type="AlphaFoldDB" id="A0A8J3J9J8"/>
<name>A0A8J3J9J8_9ACTN</name>
<dbReference type="InterPro" id="IPR000524">
    <property type="entry name" value="Tscrpt_reg_HTH_GntR"/>
</dbReference>
<comment type="caution">
    <text evidence="8">The sequence shown here is derived from an EMBL/GenBank/DDBJ whole genome shotgun (WGS) entry which is preliminary data.</text>
</comment>
<dbReference type="SMART" id="SM00345">
    <property type="entry name" value="HTH_GNTR"/>
    <property type="match status" value="1"/>
</dbReference>
<protein>
    <submittedName>
        <fullName evidence="8">GntR family transcriptional regulator</fullName>
    </submittedName>
</protein>
<dbReference type="InterPro" id="IPR015421">
    <property type="entry name" value="PyrdxlP-dep_Trfase_major"/>
</dbReference>
<dbReference type="GO" id="GO:0003677">
    <property type="term" value="F:DNA binding"/>
    <property type="evidence" value="ECO:0007669"/>
    <property type="project" value="UniProtKB-KW"/>
</dbReference>
<dbReference type="InterPro" id="IPR051446">
    <property type="entry name" value="HTH_trans_reg/aminotransferase"/>
</dbReference>
<dbReference type="InterPro" id="IPR036390">
    <property type="entry name" value="WH_DNA-bd_sf"/>
</dbReference>
<gene>
    <name evidence="8" type="ORF">Aru02nite_35160</name>
</gene>
<keyword evidence="4" id="KW-0238">DNA-binding</keyword>
<dbReference type="GO" id="GO:0003700">
    <property type="term" value="F:DNA-binding transcription factor activity"/>
    <property type="evidence" value="ECO:0007669"/>
    <property type="project" value="InterPro"/>
</dbReference>
<evidence type="ECO:0000256" key="2">
    <source>
        <dbReference type="ARBA" id="ARBA00022898"/>
    </source>
</evidence>
<organism evidence="8 9">
    <name type="scientific">Actinocatenispora rupis</name>
    <dbReference type="NCBI Taxonomy" id="519421"/>
    <lineage>
        <taxon>Bacteria</taxon>
        <taxon>Bacillati</taxon>
        <taxon>Actinomycetota</taxon>
        <taxon>Actinomycetes</taxon>
        <taxon>Micromonosporales</taxon>
        <taxon>Micromonosporaceae</taxon>
        <taxon>Actinocatenispora</taxon>
    </lineage>
</organism>
<dbReference type="InterPro" id="IPR015424">
    <property type="entry name" value="PyrdxlP-dep_Trfase"/>
</dbReference>
<keyword evidence="2" id="KW-0663">Pyridoxal phosphate</keyword>
<dbReference type="Pfam" id="PF00155">
    <property type="entry name" value="Aminotran_1_2"/>
    <property type="match status" value="1"/>
</dbReference>
<dbReference type="CDD" id="cd07377">
    <property type="entry name" value="WHTH_GntR"/>
    <property type="match status" value="1"/>
</dbReference>
<keyword evidence="3" id="KW-0805">Transcription regulation</keyword>
<dbReference type="EMBL" id="BOMB01000019">
    <property type="protein sequence ID" value="GID12627.1"/>
    <property type="molecule type" value="Genomic_DNA"/>
</dbReference>
<feature type="domain" description="HTH gntR-type" evidence="7">
    <location>
        <begin position="31"/>
        <end position="99"/>
    </location>
</feature>
<keyword evidence="9" id="KW-1185">Reference proteome</keyword>
<feature type="region of interest" description="Disordered" evidence="6">
    <location>
        <begin position="1"/>
        <end position="24"/>
    </location>
</feature>
<dbReference type="InterPro" id="IPR004839">
    <property type="entry name" value="Aminotransferase_I/II_large"/>
</dbReference>
<dbReference type="Gene3D" id="3.40.640.10">
    <property type="entry name" value="Type I PLP-dependent aspartate aminotransferase-like (Major domain)"/>
    <property type="match status" value="1"/>
</dbReference>
<dbReference type="InterPro" id="IPR036388">
    <property type="entry name" value="WH-like_DNA-bd_sf"/>
</dbReference>
<dbReference type="PANTHER" id="PTHR46577">
    <property type="entry name" value="HTH-TYPE TRANSCRIPTIONAL REGULATORY PROTEIN GABR"/>
    <property type="match status" value="1"/>
</dbReference>
<accession>A0A8J3J9J8</accession>
<evidence type="ECO:0000256" key="1">
    <source>
        <dbReference type="ARBA" id="ARBA00005384"/>
    </source>
</evidence>
<evidence type="ECO:0000256" key="3">
    <source>
        <dbReference type="ARBA" id="ARBA00023015"/>
    </source>
</evidence>
<reference evidence="8" key="1">
    <citation type="submission" date="2021-01" db="EMBL/GenBank/DDBJ databases">
        <title>Whole genome shotgun sequence of Actinocatenispora rupis NBRC 107355.</title>
        <authorList>
            <person name="Komaki H."/>
            <person name="Tamura T."/>
        </authorList>
    </citation>
    <scope>NUCLEOTIDE SEQUENCE</scope>
    <source>
        <strain evidence="8">NBRC 107355</strain>
    </source>
</reference>
<dbReference type="PANTHER" id="PTHR46577:SF1">
    <property type="entry name" value="HTH-TYPE TRANSCRIPTIONAL REGULATORY PROTEIN GABR"/>
    <property type="match status" value="1"/>
</dbReference>
<sequence>MHRSKEAPYDRTTTSGSDFLHLSAGDAPRGRGLADWLADAIRAAVGDGRLAAGDRLPPTRQLAADLRVSRGVVTEAYRRLAEDGHVAARGRAGTLIAAPVTAPPAPAAAEPPPREVFDRPGPDAFDAVRAAAAGVDLTPGVPDLGAFPRAAWLRAERDVLATAPASALGYGDPRGTPELRAAVAGWLARYRGIRADAAEILVVAGTAQALTLLGRVLRDDGTDAVAVEDPGSLGARQHLHAADLATPPVPVDDDGLRVDAITAPAVLATPAHQFPTGVVLGGRRRRELLAWAADGGLVIEDDYDAEHRYDRPPVPALRALLPDRVCHAGSVSKLLAPALRIGWLLAPPRYRAALVDAKRVTDLGNPALPQLVLARLMASGALERHLRLVRRRHRARRDAMLAAIRTHLPDATVHGAPAGLHLTVTFDGGFDDTTLAAAALAAGVTVQPLSWHCQRPYRPGLVLGYAANPPDVLAAAVATLANALRTVRR</sequence>
<proteinExistence type="inferred from homology"/>
<evidence type="ECO:0000256" key="6">
    <source>
        <dbReference type="SAM" id="MobiDB-lite"/>
    </source>
</evidence>
<evidence type="ECO:0000259" key="7">
    <source>
        <dbReference type="PROSITE" id="PS50949"/>
    </source>
</evidence>
<evidence type="ECO:0000256" key="5">
    <source>
        <dbReference type="ARBA" id="ARBA00023163"/>
    </source>
</evidence>
<evidence type="ECO:0000313" key="9">
    <source>
        <dbReference type="Proteomes" id="UP000612808"/>
    </source>
</evidence>
<evidence type="ECO:0000313" key="8">
    <source>
        <dbReference type="EMBL" id="GID12627.1"/>
    </source>
</evidence>
<dbReference type="SUPFAM" id="SSF53383">
    <property type="entry name" value="PLP-dependent transferases"/>
    <property type="match status" value="1"/>
</dbReference>
<dbReference type="PROSITE" id="PS50949">
    <property type="entry name" value="HTH_GNTR"/>
    <property type="match status" value="1"/>
</dbReference>
<evidence type="ECO:0000256" key="4">
    <source>
        <dbReference type="ARBA" id="ARBA00023125"/>
    </source>
</evidence>
<dbReference type="Pfam" id="PF00392">
    <property type="entry name" value="GntR"/>
    <property type="match status" value="1"/>
</dbReference>
<dbReference type="SUPFAM" id="SSF46785">
    <property type="entry name" value="Winged helix' DNA-binding domain"/>
    <property type="match status" value="1"/>
</dbReference>